<accession>A0ABR3S891</accession>
<feature type="domain" description="DUF7918" evidence="1">
    <location>
        <begin position="9"/>
        <end position="252"/>
    </location>
</feature>
<evidence type="ECO:0000313" key="3">
    <source>
        <dbReference type="Proteomes" id="UP001521785"/>
    </source>
</evidence>
<dbReference type="EMBL" id="JAKJXO020000001">
    <property type="protein sequence ID" value="KAL1612524.1"/>
    <property type="molecule type" value="Genomic_DNA"/>
</dbReference>
<gene>
    <name evidence="2" type="ORF">SLS60_000751</name>
</gene>
<dbReference type="PANTHER" id="PTHR36223">
    <property type="entry name" value="BETA-LACTAMASE-TYPE TRANSPEPTIDASE FOLD DOMAIN CONTAINING PROTEIN"/>
    <property type="match status" value="1"/>
</dbReference>
<keyword evidence="3" id="KW-1185">Reference proteome</keyword>
<reference evidence="2 3" key="1">
    <citation type="submission" date="2024-02" db="EMBL/GenBank/DDBJ databases">
        <title>De novo assembly and annotation of 12 fungi associated with fruit tree decline syndrome in Ontario, Canada.</title>
        <authorList>
            <person name="Sulman M."/>
            <person name="Ellouze W."/>
            <person name="Ilyukhin E."/>
        </authorList>
    </citation>
    <scope>NUCLEOTIDE SEQUENCE [LARGE SCALE GENOMIC DNA]</scope>
    <source>
        <strain evidence="2 3">M42-189</strain>
    </source>
</reference>
<name>A0ABR3S891_9PLEO</name>
<sequence length="265" mass="29042">MAILPRYPGFEVTVEVNGIPLPEHAPVKIVEANAMPTDDAESAPTATPLAATSIVKYVESPLSSEFTIRYKCTPGFGYASDHIYLEPSLDGKAILVPDLRYSPEHGCDSQVCYGGASWQGDAMRTQRFRFAELDIGSLRHCPRRATLILCVVEDQTTDEMRRVLLDQGEIKLDFFFTNEGQTVTATDLPPLVFDNIEKPVSAKAVKETLARTGCMPVQSAGLAPAVDRMGGHLEEVKTVGKLGTFIFKYRTTSEPTTAIEDTDPR</sequence>
<comment type="caution">
    <text evidence="2">The sequence shown here is derived from an EMBL/GenBank/DDBJ whole genome shotgun (WGS) entry which is preliminary data.</text>
</comment>
<organism evidence="2 3">
    <name type="scientific">Paraconiothyrium brasiliense</name>
    <dbReference type="NCBI Taxonomy" id="300254"/>
    <lineage>
        <taxon>Eukaryota</taxon>
        <taxon>Fungi</taxon>
        <taxon>Dikarya</taxon>
        <taxon>Ascomycota</taxon>
        <taxon>Pezizomycotina</taxon>
        <taxon>Dothideomycetes</taxon>
        <taxon>Pleosporomycetidae</taxon>
        <taxon>Pleosporales</taxon>
        <taxon>Massarineae</taxon>
        <taxon>Didymosphaeriaceae</taxon>
        <taxon>Paraconiothyrium</taxon>
    </lineage>
</organism>
<evidence type="ECO:0000259" key="1">
    <source>
        <dbReference type="Pfam" id="PF25534"/>
    </source>
</evidence>
<proteinExistence type="predicted"/>
<evidence type="ECO:0000313" key="2">
    <source>
        <dbReference type="EMBL" id="KAL1612524.1"/>
    </source>
</evidence>
<dbReference type="PANTHER" id="PTHR36223:SF1">
    <property type="entry name" value="TRANSCRIPTION ELONGATION FACTOR EAF N-TERMINAL DOMAIN-CONTAINING PROTEIN"/>
    <property type="match status" value="1"/>
</dbReference>
<protein>
    <recommendedName>
        <fullName evidence="1">DUF7918 domain-containing protein</fullName>
    </recommendedName>
</protein>
<dbReference type="Pfam" id="PF25534">
    <property type="entry name" value="DUF7918"/>
    <property type="match status" value="1"/>
</dbReference>
<dbReference type="InterPro" id="IPR057678">
    <property type="entry name" value="DUF7918"/>
</dbReference>
<dbReference type="Proteomes" id="UP001521785">
    <property type="component" value="Unassembled WGS sequence"/>
</dbReference>